<dbReference type="InterPro" id="IPR002201">
    <property type="entry name" value="Glyco_trans_9"/>
</dbReference>
<dbReference type="Gene3D" id="3.40.50.2000">
    <property type="entry name" value="Glycogen Phosphorylase B"/>
    <property type="match status" value="2"/>
</dbReference>
<evidence type="ECO:0000313" key="3">
    <source>
        <dbReference type="EMBL" id="RKE98852.1"/>
    </source>
</evidence>
<dbReference type="GO" id="GO:0005829">
    <property type="term" value="C:cytosol"/>
    <property type="evidence" value="ECO:0007669"/>
    <property type="project" value="TreeGrafter"/>
</dbReference>
<dbReference type="GO" id="GO:0009244">
    <property type="term" value="P:lipopolysaccharide core region biosynthetic process"/>
    <property type="evidence" value="ECO:0007669"/>
    <property type="project" value="TreeGrafter"/>
</dbReference>
<proteinExistence type="predicted"/>
<name>A0A420DX81_9FLAO</name>
<dbReference type="PANTHER" id="PTHR30160">
    <property type="entry name" value="TETRAACYLDISACCHARIDE 4'-KINASE-RELATED"/>
    <property type="match status" value="1"/>
</dbReference>
<dbReference type="OrthoDB" id="9768048at2"/>
<gene>
    <name evidence="3" type="ORF">BXY80_0947</name>
</gene>
<dbReference type="RefSeq" id="WP_120200037.1">
    <property type="nucleotide sequence ID" value="NZ_RAQJ01000001.1"/>
</dbReference>
<dbReference type="AlphaFoldDB" id="A0A420DX81"/>
<dbReference type="PANTHER" id="PTHR30160:SF22">
    <property type="entry name" value="LIPOPOLYSACCHARIDE CORE BIOSYNTHESIS PROTEIN"/>
    <property type="match status" value="1"/>
</dbReference>
<evidence type="ECO:0000256" key="2">
    <source>
        <dbReference type="ARBA" id="ARBA00022679"/>
    </source>
</evidence>
<organism evidence="3 4">
    <name type="scientific">Ichthyenterobacterium magnum</name>
    <dbReference type="NCBI Taxonomy" id="1230530"/>
    <lineage>
        <taxon>Bacteria</taxon>
        <taxon>Pseudomonadati</taxon>
        <taxon>Bacteroidota</taxon>
        <taxon>Flavobacteriia</taxon>
        <taxon>Flavobacteriales</taxon>
        <taxon>Flavobacteriaceae</taxon>
        <taxon>Ichthyenterobacterium</taxon>
    </lineage>
</organism>
<keyword evidence="2 3" id="KW-0808">Transferase</keyword>
<reference evidence="3 4" key="1">
    <citation type="submission" date="2018-09" db="EMBL/GenBank/DDBJ databases">
        <title>Genomic Encyclopedia of Archaeal and Bacterial Type Strains, Phase II (KMG-II): from individual species to whole genera.</title>
        <authorList>
            <person name="Goeker M."/>
        </authorList>
    </citation>
    <scope>NUCLEOTIDE SEQUENCE [LARGE SCALE GENOMIC DNA]</scope>
    <source>
        <strain evidence="3 4">DSM 26283</strain>
    </source>
</reference>
<accession>A0A420DX81</accession>
<evidence type="ECO:0000256" key="1">
    <source>
        <dbReference type="ARBA" id="ARBA00022676"/>
    </source>
</evidence>
<dbReference type="CDD" id="cd03789">
    <property type="entry name" value="GT9_LPS_heptosyltransferase"/>
    <property type="match status" value="1"/>
</dbReference>
<protein>
    <submittedName>
        <fullName evidence="3">ADP-heptose:LPS heptosyltransferase</fullName>
    </submittedName>
</protein>
<dbReference type="Proteomes" id="UP000284892">
    <property type="component" value="Unassembled WGS sequence"/>
</dbReference>
<keyword evidence="4" id="KW-1185">Reference proteome</keyword>
<dbReference type="Pfam" id="PF01075">
    <property type="entry name" value="Glyco_transf_9"/>
    <property type="match status" value="1"/>
</dbReference>
<sequence length="339" mass="38003">MSKPKHILVIRLSAMGDVAMTVPVLRAFSQQFPDVKLTVLTKPFFKPFFRDIPNVSVFGVETKGKHKGVLGLFKLSRELKVLKIDAVADLHNVLRTNVLKRFFLGTTFIQVDKGRAEKKALVKGKNFKQLKSTHQRYVDVFEKLGFKIDLSKPTFPKRAKLNSNIIKIVGEDSLKRIGIAPFAAFKGKMYSLDLMESVINALSQNYKILLFGGGNTEIETLKSLEAKFKNTKNISGKLTLDEELDLISNLDVMLCMDSGNAHIAAMLGVKVVTLWGVTHPYAGFYPFNQKKDNALLADRNQYPKIPTSVYGNKQPDGYQNAIETILPEQIISKINEVLK</sequence>
<dbReference type="InterPro" id="IPR051199">
    <property type="entry name" value="LPS_LOS_Heptosyltrfase"/>
</dbReference>
<evidence type="ECO:0000313" key="4">
    <source>
        <dbReference type="Proteomes" id="UP000284892"/>
    </source>
</evidence>
<dbReference type="SUPFAM" id="SSF53756">
    <property type="entry name" value="UDP-Glycosyltransferase/glycogen phosphorylase"/>
    <property type="match status" value="1"/>
</dbReference>
<dbReference type="EMBL" id="RAQJ01000001">
    <property type="protein sequence ID" value="RKE98852.1"/>
    <property type="molecule type" value="Genomic_DNA"/>
</dbReference>
<comment type="caution">
    <text evidence="3">The sequence shown here is derived from an EMBL/GenBank/DDBJ whole genome shotgun (WGS) entry which is preliminary data.</text>
</comment>
<keyword evidence="1" id="KW-0328">Glycosyltransferase</keyword>
<dbReference type="GO" id="GO:0008713">
    <property type="term" value="F:ADP-heptose-lipopolysaccharide heptosyltransferase activity"/>
    <property type="evidence" value="ECO:0007669"/>
    <property type="project" value="TreeGrafter"/>
</dbReference>